<keyword evidence="11" id="KW-0010">Activator</keyword>
<evidence type="ECO:0000256" key="11">
    <source>
        <dbReference type="ARBA" id="ARBA00023159"/>
    </source>
</evidence>
<evidence type="ECO:0000256" key="1">
    <source>
        <dbReference type="ARBA" id="ARBA00000086"/>
    </source>
</evidence>
<comment type="cofactor">
    <cofactor evidence="2">
        <name>Zn(2+)</name>
        <dbReference type="ChEBI" id="CHEBI:29105"/>
    </cofactor>
</comment>
<keyword evidence="15" id="KW-0378">Hydrolase</keyword>
<evidence type="ECO:0000256" key="13">
    <source>
        <dbReference type="ARBA" id="ARBA00023204"/>
    </source>
</evidence>
<dbReference type="Proteomes" id="UP001519363">
    <property type="component" value="Unassembled WGS sequence"/>
</dbReference>
<dbReference type="InterPro" id="IPR035451">
    <property type="entry name" value="Ada-like_dom_sf"/>
</dbReference>
<keyword evidence="4" id="KW-0489">Methyltransferase</keyword>
<dbReference type="InterPro" id="IPR051912">
    <property type="entry name" value="Alkylbase_DNA_Glycosylase/TA"/>
</dbReference>
<dbReference type="SMART" id="SM01009">
    <property type="entry name" value="AlkA_N"/>
    <property type="match status" value="1"/>
</dbReference>
<name>A0ABS5ACY5_9PSEU</name>
<accession>A0ABS5ACY5</accession>
<comment type="caution">
    <text evidence="15">The sequence shown here is derived from an EMBL/GenBank/DDBJ whole genome shotgun (WGS) entry which is preliminary data.</text>
</comment>
<evidence type="ECO:0000256" key="8">
    <source>
        <dbReference type="ARBA" id="ARBA00022833"/>
    </source>
</evidence>
<evidence type="ECO:0000256" key="7">
    <source>
        <dbReference type="ARBA" id="ARBA00022763"/>
    </source>
</evidence>
<gene>
    <name evidence="15" type="ORF">JOF53_003320</name>
</gene>
<dbReference type="Pfam" id="PF06029">
    <property type="entry name" value="AlkA_N"/>
    <property type="match status" value="1"/>
</dbReference>
<dbReference type="InterPro" id="IPR003265">
    <property type="entry name" value="HhH-GPD_domain"/>
</dbReference>
<keyword evidence="12" id="KW-0804">Transcription</keyword>
<dbReference type="RefSeq" id="WP_086780299.1">
    <property type="nucleotide sequence ID" value="NZ_JAGIOO010000001.1"/>
</dbReference>
<dbReference type="InterPro" id="IPR011257">
    <property type="entry name" value="DNA_glycosylase"/>
</dbReference>
<evidence type="ECO:0000256" key="3">
    <source>
        <dbReference type="ARBA" id="ARBA00012000"/>
    </source>
</evidence>
<dbReference type="PROSITE" id="PS01124">
    <property type="entry name" value="HTH_ARAC_FAMILY_2"/>
    <property type="match status" value="1"/>
</dbReference>
<dbReference type="SUPFAM" id="SSF55945">
    <property type="entry name" value="TATA-box binding protein-like"/>
    <property type="match status" value="1"/>
</dbReference>
<reference evidence="15 16" key="1">
    <citation type="submission" date="2021-03" db="EMBL/GenBank/DDBJ databases">
        <title>Sequencing the genomes of 1000 actinobacteria strains.</title>
        <authorList>
            <person name="Klenk H.-P."/>
        </authorList>
    </citation>
    <scope>NUCLEOTIDE SEQUENCE [LARGE SCALE GENOMIC DNA]</scope>
    <source>
        <strain evidence="15 16">DSM 44580</strain>
    </source>
</reference>
<evidence type="ECO:0000256" key="4">
    <source>
        <dbReference type="ARBA" id="ARBA00022603"/>
    </source>
</evidence>
<organism evidence="15 16">
    <name type="scientific">Crossiella equi</name>
    <dbReference type="NCBI Taxonomy" id="130796"/>
    <lineage>
        <taxon>Bacteria</taxon>
        <taxon>Bacillati</taxon>
        <taxon>Actinomycetota</taxon>
        <taxon>Actinomycetes</taxon>
        <taxon>Pseudonocardiales</taxon>
        <taxon>Pseudonocardiaceae</taxon>
        <taxon>Crossiella</taxon>
    </lineage>
</organism>
<dbReference type="SUPFAM" id="SSF48150">
    <property type="entry name" value="DNA-glycosylase"/>
    <property type="match status" value="1"/>
</dbReference>
<dbReference type="Gene3D" id="1.10.10.60">
    <property type="entry name" value="Homeodomain-like"/>
    <property type="match status" value="1"/>
</dbReference>
<keyword evidence="7" id="KW-0227">DNA damage</keyword>
<evidence type="ECO:0000259" key="14">
    <source>
        <dbReference type="PROSITE" id="PS01124"/>
    </source>
</evidence>
<evidence type="ECO:0000256" key="12">
    <source>
        <dbReference type="ARBA" id="ARBA00023163"/>
    </source>
</evidence>
<keyword evidence="6" id="KW-0479">Metal-binding</keyword>
<evidence type="ECO:0000313" key="15">
    <source>
        <dbReference type="EMBL" id="MBP2474448.1"/>
    </source>
</evidence>
<feature type="domain" description="HTH araC/xylS-type" evidence="14">
    <location>
        <begin position="87"/>
        <end position="185"/>
    </location>
</feature>
<proteinExistence type="predicted"/>
<evidence type="ECO:0000256" key="10">
    <source>
        <dbReference type="ARBA" id="ARBA00023125"/>
    </source>
</evidence>
<evidence type="ECO:0000256" key="5">
    <source>
        <dbReference type="ARBA" id="ARBA00022679"/>
    </source>
</evidence>
<dbReference type="EC" id="3.2.2.21" evidence="3"/>
<protein>
    <recommendedName>
        <fullName evidence="3">DNA-3-methyladenine glycosylase II</fullName>
        <ecNumber evidence="3">3.2.2.21</ecNumber>
    </recommendedName>
</protein>
<dbReference type="Pfam" id="PF12833">
    <property type="entry name" value="HTH_18"/>
    <property type="match status" value="1"/>
</dbReference>
<dbReference type="EMBL" id="JAGIOO010000001">
    <property type="protein sequence ID" value="MBP2474448.1"/>
    <property type="molecule type" value="Genomic_DNA"/>
</dbReference>
<keyword evidence="15" id="KW-0326">Glycosidase</keyword>
<dbReference type="Gene3D" id="3.40.10.10">
    <property type="entry name" value="DNA Methylphosphotriester Repair Domain"/>
    <property type="match status" value="1"/>
</dbReference>
<sequence>MHEDTERCLRAVRAKDERFDGWFFTAVRTTRIYCRPSCPVRPPKAVNMVFYPSAAAAQQAGYRACKRCRPDVTPGSPEWNHRADAVARAMRLIGEGVVDREGVPGLAARLGYSTRQVERQLSAELGAGPLALARAQRAQTARLLIETSALSMTDIAMASGFGSVRTFNDTIREVFALSPSELRARSGRGRPAATTGALLLRLPFRAPLCPDNLFGHLAATAVPGVEEWRDGAYRRTLRLPHGHGIVELRPHPAHIGCRLSLTDMRDLPVAISRCRALLDLDADPAAVDEHLAADPVLAPLVHKAPGRRVPHTVDPVEFAVRAVLGQQVSTAAARTHAARLVRAHGEPVEDPDGGLTHLFPTPEALAGLDPAALAMPEARRRTLRALVTALADGELELGPGSDWAEARGKLRALPGFGPWTVESIAMRALGDPDAFLPGDLGVRLAAVHLGLPGTPAALTRHAAAWRPWRAYAVQHLWATGDHPINLLPS</sequence>
<dbReference type="InterPro" id="IPR004026">
    <property type="entry name" value="Ada_DNA_repair_Zn-bd"/>
</dbReference>
<dbReference type="PANTHER" id="PTHR43003:SF13">
    <property type="entry name" value="DNA-3-METHYLADENINE GLYCOSYLASE 2"/>
    <property type="match status" value="1"/>
</dbReference>
<dbReference type="CDD" id="cd00056">
    <property type="entry name" value="ENDO3c"/>
    <property type="match status" value="1"/>
</dbReference>
<dbReference type="InterPro" id="IPR010316">
    <property type="entry name" value="AlkA_N"/>
</dbReference>
<comment type="catalytic activity">
    <reaction evidence="1">
        <text>Hydrolysis of alkylated DNA, releasing 3-methyladenine, 3-methylguanine, 7-methylguanine and 7-methyladenine.</text>
        <dbReference type="EC" id="3.2.2.21"/>
    </reaction>
</comment>
<dbReference type="InterPro" id="IPR009057">
    <property type="entry name" value="Homeodomain-like_sf"/>
</dbReference>
<keyword evidence="10" id="KW-0238">DNA-binding</keyword>
<keyword evidence="16" id="KW-1185">Reference proteome</keyword>
<dbReference type="SUPFAM" id="SSF57884">
    <property type="entry name" value="Ada DNA repair protein, N-terminal domain (N-Ada 10)"/>
    <property type="match status" value="1"/>
</dbReference>
<dbReference type="InterPro" id="IPR018062">
    <property type="entry name" value="HTH_AraC-typ_CS"/>
</dbReference>
<dbReference type="Pfam" id="PF02805">
    <property type="entry name" value="Ada_Zn_binding"/>
    <property type="match status" value="1"/>
</dbReference>
<dbReference type="Gene3D" id="1.10.1670.10">
    <property type="entry name" value="Helix-hairpin-Helix base-excision DNA repair enzymes (C-terminal)"/>
    <property type="match status" value="1"/>
</dbReference>
<dbReference type="InterPro" id="IPR037046">
    <property type="entry name" value="AlkA_N_sf"/>
</dbReference>
<dbReference type="Gene3D" id="1.10.340.30">
    <property type="entry name" value="Hypothetical protein, domain 2"/>
    <property type="match status" value="1"/>
</dbReference>
<evidence type="ECO:0000256" key="6">
    <source>
        <dbReference type="ARBA" id="ARBA00022723"/>
    </source>
</evidence>
<dbReference type="GO" id="GO:0003905">
    <property type="term" value="F:alkylbase DNA N-glycosylase activity"/>
    <property type="evidence" value="ECO:0007669"/>
    <property type="project" value="UniProtKB-EC"/>
</dbReference>
<keyword evidence="5" id="KW-0808">Transferase</keyword>
<dbReference type="InterPro" id="IPR023170">
    <property type="entry name" value="HhH_base_excis_C"/>
</dbReference>
<keyword evidence="9" id="KW-0805">Transcription regulation</keyword>
<dbReference type="Gene3D" id="3.30.310.20">
    <property type="entry name" value="DNA-3-methyladenine glycosylase AlkA, N-terminal domain"/>
    <property type="match status" value="1"/>
</dbReference>
<dbReference type="SMART" id="SM00478">
    <property type="entry name" value="ENDO3c"/>
    <property type="match status" value="1"/>
</dbReference>
<dbReference type="SMART" id="SM00342">
    <property type="entry name" value="HTH_ARAC"/>
    <property type="match status" value="1"/>
</dbReference>
<dbReference type="SUPFAM" id="SSF46689">
    <property type="entry name" value="Homeodomain-like"/>
    <property type="match status" value="1"/>
</dbReference>
<evidence type="ECO:0000256" key="9">
    <source>
        <dbReference type="ARBA" id="ARBA00023015"/>
    </source>
</evidence>
<dbReference type="PROSITE" id="PS00041">
    <property type="entry name" value="HTH_ARAC_FAMILY_1"/>
    <property type="match status" value="1"/>
</dbReference>
<keyword evidence="8" id="KW-0862">Zinc</keyword>
<evidence type="ECO:0000313" key="16">
    <source>
        <dbReference type="Proteomes" id="UP001519363"/>
    </source>
</evidence>
<dbReference type="PANTHER" id="PTHR43003">
    <property type="entry name" value="DNA-3-METHYLADENINE GLYCOSYLASE"/>
    <property type="match status" value="1"/>
</dbReference>
<evidence type="ECO:0000256" key="2">
    <source>
        <dbReference type="ARBA" id="ARBA00001947"/>
    </source>
</evidence>
<dbReference type="InterPro" id="IPR018060">
    <property type="entry name" value="HTH_AraC"/>
</dbReference>
<keyword evidence="13" id="KW-0234">DNA repair</keyword>